<dbReference type="EMBL" id="CAMPGE010000337">
    <property type="protein sequence ID" value="CAI2359081.1"/>
    <property type="molecule type" value="Genomic_DNA"/>
</dbReference>
<dbReference type="Proteomes" id="UP001295684">
    <property type="component" value="Unassembled WGS sequence"/>
</dbReference>
<feature type="domain" description="HTH myb-type" evidence="2">
    <location>
        <begin position="1"/>
        <end position="50"/>
    </location>
</feature>
<protein>
    <recommendedName>
        <fullName evidence="5">Myb-like domain-containing protein</fullName>
    </recommendedName>
</protein>
<comment type="caution">
    <text evidence="3">The sequence shown here is derived from an EMBL/GenBank/DDBJ whole genome shotgun (WGS) entry which is preliminary data.</text>
</comment>
<name>A0AAD1U2E5_EUPCR</name>
<keyword evidence="4" id="KW-1185">Reference proteome</keyword>
<evidence type="ECO:0008006" key="5">
    <source>
        <dbReference type="Google" id="ProtNLM"/>
    </source>
</evidence>
<dbReference type="InterPro" id="IPR001005">
    <property type="entry name" value="SANT/Myb"/>
</dbReference>
<dbReference type="SUPFAM" id="SSF46689">
    <property type="entry name" value="Homeodomain-like"/>
    <property type="match status" value="2"/>
</dbReference>
<dbReference type="CDD" id="cd00167">
    <property type="entry name" value="SANT"/>
    <property type="match status" value="2"/>
</dbReference>
<dbReference type="InterPro" id="IPR017930">
    <property type="entry name" value="Myb_dom"/>
</dbReference>
<organism evidence="3 4">
    <name type="scientific">Euplotes crassus</name>
    <dbReference type="NCBI Taxonomy" id="5936"/>
    <lineage>
        <taxon>Eukaryota</taxon>
        <taxon>Sar</taxon>
        <taxon>Alveolata</taxon>
        <taxon>Ciliophora</taxon>
        <taxon>Intramacronucleata</taxon>
        <taxon>Spirotrichea</taxon>
        <taxon>Hypotrichia</taxon>
        <taxon>Euplotida</taxon>
        <taxon>Euplotidae</taxon>
        <taxon>Moneuplotes</taxon>
    </lineage>
</organism>
<evidence type="ECO:0000313" key="4">
    <source>
        <dbReference type="Proteomes" id="UP001295684"/>
    </source>
</evidence>
<evidence type="ECO:0000259" key="2">
    <source>
        <dbReference type="PROSITE" id="PS51294"/>
    </source>
</evidence>
<dbReference type="Gene3D" id="1.10.10.60">
    <property type="entry name" value="Homeodomain-like"/>
    <property type="match status" value="1"/>
</dbReference>
<accession>A0AAD1U2E5</accession>
<sequence>MKFTPEEDELLIELKQKYPDASMSTLCKHFDQRCVTSLYQRWNKINPSFSKGQWDQSEKVQLFNTMFDVISANIETISQSLDIQRYKKDIYKQVYKVKEIATAGYLGPDYEVKMDGIKPEKKRKREHKIIIKIRFRNKDTVVKGEVKDRFSLATKFPADLEFDTFCNNETKQSSSFDLPQGLSRKEFLSQINSLPSIKDYQTSQWTVQEDYNLLQLYQSFGPNWPCISLSTDFKSEEEVKHRFCDLIRWCAYCSEQKINPEDPLESRDVDIAYCVEALLIQLDKEKTKIHKRDCFNFTKTRTASDSDTSND</sequence>
<evidence type="ECO:0000313" key="3">
    <source>
        <dbReference type="EMBL" id="CAI2359081.1"/>
    </source>
</evidence>
<gene>
    <name evidence="3" type="ORF">ECRASSUSDP1_LOCUS366</name>
</gene>
<dbReference type="PROSITE" id="PS50090">
    <property type="entry name" value="MYB_LIKE"/>
    <property type="match status" value="1"/>
</dbReference>
<dbReference type="SMART" id="SM00717">
    <property type="entry name" value="SANT"/>
    <property type="match status" value="2"/>
</dbReference>
<dbReference type="Pfam" id="PF13921">
    <property type="entry name" value="Myb_DNA-bind_6"/>
    <property type="match status" value="2"/>
</dbReference>
<dbReference type="InterPro" id="IPR009057">
    <property type="entry name" value="Homeodomain-like_sf"/>
</dbReference>
<dbReference type="AlphaFoldDB" id="A0AAD1U2E5"/>
<evidence type="ECO:0000259" key="1">
    <source>
        <dbReference type="PROSITE" id="PS50090"/>
    </source>
</evidence>
<dbReference type="PROSITE" id="PS51294">
    <property type="entry name" value="HTH_MYB"/>
    <property type="match status" value="1"/>
</dbReference>
<proteinExistence type="predicted"/>
<feature type="domain" description="Myb-like" evidence="1">
    <location>
        <begin position="197"/>
        <end position="247"/>
    </location>
</feature>
<reference evidence="3" key="1">
    <citation type="submission" date="2023-07" db="EMBL/GenBank/DDBJ databases">
        <authorList>
            <consortium name="AG Swart"/>
            <person name="Singh M."/>
            <person name="Singh A."/>
            <person name="Seah K."/>
            <person name="Emmerich C."/>
        </authorList>
    </citation>
    <scope>NUCLEOTIDE SEQUENCE</scope>
    <source>
        <strain evidence="3">DP1</strain>
    </source>
</reference>